<dbReference type="Pfam" id="PF00672">
    <property type="entry name" value="HAMP"/>
    <property type="match status" value="1"/>
</dbReference>
<dbReference type="CDD" id="cd11386">
    <property type="entry name" value="MCP_signal"/>
    <property type="match status" value="1"/>
</dbReference>
<evidence type="ECO:0000256" key="9">
    <source>
        <dbReference type="PROSITE-ProRule" id="PRU00284"/>
    </source>
</evidence>
<dbReference type="Pfam" id="PF00015">
    <property type="entry name" value="MCPsignal"/>
    <property type="match status" value="1"/>
</dbReference>
<keyword evidence="16" id="KW-1185">Reference proteome</keyword>
<keyword evidence="2" id="KW-1003">Cell membrane</keyword>
<keyword evidence="12" id="KW-0732">Signal</keyword>
<dbReference type="GO" id="GO:0007165">
    <property type="term" value="P:signal transduction"/>
    <property type="evidence" value="ECO:0007669"/>
    <property type="project" value="UniProtKB-KW"/>
</dbReference>
<evidence type="ECO:0000256" key="1">
    <source>
        <dbReference type="ARBA" id="ARBA00004651"/>
    </source>
</evidence>
<name>A0A3P3VNT1_9GAMM</name>
<dbReference type="AlphaFoldDB" id="A0A3P3VNT1"/>
<evidence type="ECO:0000313" key="16">
    <source>
        <dbReference type="Proteomes" id="UP000280792"/>
    </source>
</evidence>
<keyword evidence="6 11" id="KW-0472">Membrane</keyword>
<feature type="domain" description="Methyl-accepting transducer" evidence="13">
    <location>
        <begin position="362"/>
        <end position="598"/>
    </location>
</feature>
<evidence type="ECO:0000256" key="11">
    <source>
        <dbReference type="SAM" id="Phobius"/>
    </source>
</evidence>
<comment type="subcellular location">
    <subcellularLocation>
        <location evidence="1">Cell membrane</location>
        <topology evidence="1">Multi-pass membrane protein</topology>
    </subcellularLocation>
</comment>
<dbReference type="InterPro" id="IPR033479">
    <property type="entry name" value="dCache_1"/>
</dbReference>
<comment type="similarity">
    <text evidence="8">Belongs to the methyl-accepting chemotaxis (MCP) protein family.</text>
</comment>
<dbReference type="PROSITE" id="PS50885">
    <property type="entry name" value="HAMP"/>
    <property type="match status" value="1"/>
</dbReference>
<keyword evidence="4 11" id="KW-0812">Transmembrane</keyword>
<keyword evidence="10" id="KW-0175">Coiled coil</keyword>
<evidence type="ECO:0000259" key="13">
    <source>
        <dbReference type="PROSITE" id="PS50111"/>
    </source>
</evidence>
<feature type="coiled-coil region" evidence="10">
    <location>
        <begin position="503"/>
        <end position="530"/>
    </location>
</feature>
<dbReference type="FunFam" id="1.10.287.950:FF:000001">
    <property type="entry name" value="Methyl-accepting chemotaxis sensory transducer"/>
    <property type="match status" value="1"/>
</dbReference>
<feature type="chain" id="PRO_5018077344" evidence="12">
    <location>
        <begin position="24"/>
        <end position="634"/>
    </location>
</feature>
<dbReference type="Pfam" id="PF02743">
    <property type="entry name" value="dCache_1"/>
    <property type="match status" value="1"/>
</dbReference>
<feature type="transmembrane region" description="Helical" evidence="11">
    <location>
        <begin position="283"/>
        <end position="306"/>
    </location>
</feature>
<dbReference type="PANTHER" id="PTHR32089">
    <property type="entry name" value="METHYL-ACCEPTING CHEMOTAXIS PROTEIN MCPB"/>
    <property type="match status" value="1"/>
</dbReference>
<feature type="domain" description="HAMP" evidence="14">
    <location>
        <begin position="303"/>
        <end position="357"/>
    </location>
</feature>
<dbReference type="EMBL" id="QWEZ01000001">
    <property type="protein sequence ID" value="RRJ84074.1"/>
    <property type="molecule type" value="Genomic_DNA"/>
</dbReference>
<feature type="signal peptide" evidence="12">
    <location>
        <begin position="1"/>
        <end position="23"/>
    </location>
</feature>
<comment type="caution">
    <text evidence="15">The sequence shown here is derived from an EMBL/GenBank/DDBJ whole genome shotgun (WGS) entry which is preliminary data.</text>
</comment>
<dbReference type="SUPFAM" id="SSF58104">
    <property type="entry name" value="Methyl-accepting chemotaxis protein (MCP) signaling domain"/>
    <property type="match status" value="1"/>
</dbReference>
<keyword evidence="5 11" id="KW-1133">Transmembrane helix</keyword>
<sequence>MNLRTKLIATITACSLLPLVALAWISHTNAQKALGAQVEASLLNSSSDRMRLLETFFAESVTDVRTWSNLGIMQDLLTDDEEGELSAELARLQNRYPHFSEITALNGEGRIVSSSLSERSDTPFSDQEALFETASSAPLYQSPVTGDPMSGHPVLLLGVSVRASYDPDTVIGVLIGVVDWEKINARLSTQTVNAEPQDQHHRLVLRDSNGVTLYQTAEGTPIGNVDLPASSGIKTIDFDGRQYLTATQHSRGHGEFSNPGWQLHEMLDARIAYQAVTRLKNQALLIGALAIAAVLVASFMASQHIVRPIRRVVRRLKDISSGGGDLTVTLEVDGSDEISQLSAAFNDFVRKIRGIITTTAAATNELASIVDESHQVTRQTQQGVLQQQAQIDQMASAINQMSATVNEVASNTMEAAEAANDAQLQATNGQELIEETIKTIEQLAGEVSNASGVIVELARDSDQVGSVLGVIRNIAEQTNLLALNAAIEAARAGESGRGFAVVADEVRALAQRTQNSIEEIEAIIERLQSQSNKAVSVMQNGSRVATQGTVRVGDAGSALSSILTAVERISRMNELIATSAQEQSHVADEVNKNILVIAEVAEQTAAGASQTASACNEMQQQSRNLKELVAQFRT</sequence>
<dbReference type="GO" id="GO:0006935">
    <property type="term" value="P:chemotaxis"/>
    <property type="evidence" value="ECO:0007669"/>
    <property type="project" value="UniProtKB-KW"/>
</dbReference>
<dbReference type="PANTHER" id="PTHR32089:SF112">
    <property type="entry name" value="LYSOZYME-LIKE PROTEIN-RELATED"/>
    <property type="match status" value="1"/>
</dbReference>
<evidence type="ECO:0000256" key="4">
    <source>
        <dbReference type="ARBA" id="ARBA00022692"/>
    </source>
</evidence>
<evidence type="ECO:0000259" key="14">
    <source>
        <dbReference type="PROSITE" id="PS50885"/>
    </source>
</evidence>
<dbReference type="RefSeq" id="WP_125014500.1">
    <property type="nucleotide sequence ID" value="NZ_QWEZ01000001.1"/>
</dbReference>
<dbReference type="Gene3D" id="3.30.450.20">
    <property type="entry name" value="PAS domain"/>
    <property type="match status" value="1"/>
</dbReference>
<organism evidence="15 16">
    <name type="scientific">Aestuariirhabdus litorea</name>
    <dbReference type="NCBI Taxonomy" id="2528527"/>
    <lineage>
        <taxon>Bacteria</taxon>
        <taxon>Pseudomonadati</taxon>
        <taxon>Pseudomonadota</taxon>
        <taxon>Gammaproteobacteria</taxon>
        <taxon>Oceanospirillales</taxon>
        <taxon>Aestuariirhabdaceae</taxon>
        <taxon>Aestuariirhabdus</taxon>
    </lineage>
</organism>
<dbReference type="Gene3D" id="1.10.287.950">
    <property type="entry name" value="Methyl-accepting chemotaxis protein"/>
    <property type="match status" value="1"/>
</dbReference>
<dbReference type="SMART" id="SM00283">
    <property type="entry name" value="MA"/>
    <property type="match status" value="1"/>
</dbReference>
<reference evidence="15 16" key="2">
    <citation type="submission" date="2018-12" db="EMBL/GenBank/DDBJ databases">
        <title>Simiduia agarivorans gen. nov., sp. nov., a marine, agarolytic bacterium isolated from shallow coastal water from Keelung, Taiwan.</title>
        <authorList>
            <person name="Shieh W.Y."/>
        </authorList>
    </citation>
    <scope>NUCLEOTIDE SEQUENCE [LARGE SCALE GENOMIC DNA]</scope>
    <source>
        <strain evidence="15 16">GTF-13</strain>
    </source>
</reference>
<keyword evidence="3" id="KW-0145">Chemotaxis</keyword>
<dbReference type="InterPro" id="IPR004089">
    <property type="entry name" value="MCPsignal_dom"/>
</dbReference>
<dbReference type="SMART" id="SM00304">
    <property type="entry name" value="HAMP"/>
    <property type="match status" value="2"/>
</dbReference>
<dbReference type="GO" id="GO:0005886">
    <property type="term" value="C:plasma membrane"/>
    <property type="evidence" value="ECO:0007669"/>
    <property type="project" value="UniProtKB-SubCell"/>
</dbReference>
<dbReference type="PROSITE" id="PS50111">
    <property type="entry name" value="CHEMOTAXIS_TRANSDUC_2"/>
    <property type="match status" value="1"/>
</dbReference>
<gene>
    <name evidence="15" type="ORF">D0544_02840</name>
</gene>
<evidence type="ECO:0000256" key="12">
    <source>
        <dbReference type="SAM" id="SignalP"/>
    </source>
</evidence>
<evidence type="ECO:0000256" key="6">
    <source>
        <dbReference type="ARBA" id="ARBA00023136"/>
    </source>
</evidence>
<dbReference type="Proteomes" id="UP000280792">
    <property type="component" value="Unassembled WGS sequence"/>
</dbReference>
<evidence type="ECO:0000256" key="8">
    <source>
        <dbReference type="ARBA" id="ARBA00029447"/>
    </source>
</evidence>
<evidence type="ECO:0000256" key="5">
    <source>
        <dbReference type="ARBA" id="ARBA00022989"/>
    </source>
</evidence>
<accession>A0A3P3VNT1</accession>
<dbReference type="InterPro" id="IPR003660">
    <property type="entry name" value="HAMP_dom"/>
</dbReference>
<reference evidence="15 16" key="1">
    <citation type="submission" date="2018-08" db="EMBL/GenBank/DDBJ databases">
        <authorList>
            <person name="Khan S.A."/>
        </authorList>
    </citation>
    <scope>NUCLEOTIDE SEQUENCE [LARGE SCALE GENOMIC DNA]</scope>
    <source>
        <strain evidence="15 16">GTF-13</strain>
    </source>
</reference>
<evidence type="ECO:0000256" key="3">
    <source>
        <dbReference type="ARBA" id="ARBA00022500"/>
    </source>
</evidence>
<evidence type="ECO:0000313" key="15">
    <source>
        <dbReference type="EMBL" id="RRJ84074.1"/>
    </source>
</evidence>
<protein>
    <submittedName>
        <fullName evidence="15">Methyl-accepting chemotaxis protein</fullName>
    </submittedName>
</protein>
<evidence type="ECO:0000256" key="2">
    <source>
        <dbReference type="ARBA" id="ARBA00022475"/>
    </source>
</evidence>
<proteinExistence type="inferred from homology"/>
<dbReference type="CDD" id="cd06225">
    <property type="entry name" value="HAMP"/>
    <property type="match status" value="1"/>
</dbReference>
<keyword evidence="7 9" id="KW-0807">Transducer</keyword>
<evidence type="ECO:0000256" key="7">
    <source>
        <dbReference type="ARBA" id="ARBA00023224"/>
    </source>
</evidence>
<evidence type="ECO:0000256" key="10">
    <source>
        <dbReference type="SAM" id="Coils"/>
    </source>
</evidence>